<evidence type="ECO:0000313" key="3">
    <source>
        <dbReference type="Proteomes" id="UP000664940"/>
    </source>
</evidence>
<name>A0A833Y8X3_9CHIR</name>
<organism evidence="2 3">
    <name type="scientific">Phyllostomus discolor</name>
    <name type="common">pale spear-nosed bat</name>
    <dbReference type="NCBI Taxonomy" id="89673"/>
    <lineage>
        <taxon>Eukaryota</taxon>
        <taxon>Metazoa</taxon>
        <taxon>Chordata</taxon>
        <taxon>Craniata</taxon>
        <taxon>Vertebrata</taxon>
        <taxon>Euteleostomi</taxon>
        <taxon>Mammalia</taxon>
        <taxon>Eutheria</taxon>
        <taxon>Laurasiatheria</taxon>
        <taxon>Chiroptera</taxon>
        <taxon>Yangochiroptera</taxon>
        <taxon>Phyllostomidae</taxon>
        <taxon>Phyllostominae</taxon>
        <taxon>Phyllostomus</taxon>
    </lineage>
</organism>
<dbReference type="AlphaFoldDB" id="A0A833Y8X3"/>
<feature type="compositionally biased region" description="Low complexity" evidence="1">
    <location>
        <begin position="70"/>
        <end position="93"/>
    </location>
</feature>
<feature type="region of interest" description="Disordered" evidence="1">
    <location>
        <begin position="61"/>
        <end position="137"/>
    </location>
</feature>
<gene>
    <name evidence="2" type="ORF">HJG60_009383</name>
</gene>
<evidence type="ECO:0000256" key="1">
    <source>
        <dbReference type="SAM" id="MobiDB-lite"/>
    </source>
</evidence>
<dbReference type="Proteomes" id="UP000664940">
    <property type="component" value="Unassembled WGS sequence"/>
</dbReference>
<comment type="caution">
    <text evidence="2">The sequence shown here is derived from an EMBL/GenBank/DDBJ whole genome shotgun (WGS) entry which is preliminary data.</text>
</comment>
<sequence length="137" mass="14461">MPSLCQRPHASVSLSGATASHLPWARVPLAFTSTPECPGNRLLFRQLSSVKPKNLVLNETPGVFREADQGPGRPRGVPGPGLLSLPGARPGAGDPELTRTGSLPSESSHPIPFPRGFSPSAPPRTQFPTCPLEAKRV</sequence>
<reference evidence="2 3" key="1">
    <citation type="journal article" date="2020" name="Nature">
        <title>Six reference-quality genomes reveal evolution of bat adaptations.</title>
        <authorList>
            <person name="Jebb D."/>
            <person name="Huang Z."/>
            <person name="Pippel M."/>
            <person name="Hughes G.M."/>
            <person name="Lavrichenko K."/>
            <person name="Devanna P."/>
            <person name="Winkler S."/>
            <person name="Jermiin L.S."/>
            <person name="Skirmuntt E.C."/>
            <person name="Katzourakis A."/>
            <person name="Burkitt-Gray L."/>
            <person name="Ray D.A."/>
            <person name="Sullivan K.A.M."/>
            <person name="Roscito J.G."/>
            <person name="Kirilenko B.M."/>
            <person name="Davalos L.M."/>
            <person name="Corthals A.P."/>
            <person name="Power M.L."/>
            <person name="Jones G."/>
            <person name="Ransome R.D."/>
            <person name="Dechmann D.K.N."/>
            <person name="Locatelli A.G."/>
            <person name="Puechmaille S.J."/>
            <person name="Fedrigo O."/>
            <person name="Jarvis E.D."/>
            <person name="Hiller M."/>
            <person name="Vernes S.C."/>
            <person name="Myers E.W."/>
            <person name="Teeling E.C."/>
        </authorList>
    </citation>
    <scope>NUCLEOTIDE SEQUENCE [LARGE SCALE GENOMIC DNA]</scope>
    <source>
        <strain evidence="2">Bat1K_MPI-CBG_1</strain>
    </source>
</reference>
<evidence type="ECO:0000313" key="2">
    <source>
        <dbReference type="EMBL" id="KAF6074973.1"/>
    </source>
</evidence>
<dbReference type="EMBL" id="JABVXQ010000015">
    <property type="protein sequence ID" value="KAF6074973.1"/>
    <property type="molecule type" value="Genomic_DNA"/>
</dbReference>
<proteinExistence type="predicted"/>
<feature type="compositionally biased region" description="Polar residues" evidence="1">
    <location>
        <begin position="99"/>
        <end position="108"/>
    </location>
</feature>
<accession>A0A833Y8X3</accession>
<protein>
    <submittedName>
        <fullName evidence="2">Uncharacterized protein</fullName>
    </submittedName>
</protein>